<sequence length="228" mass="26670">MQLKKLTLFTNRLEELRQFYIRLLNFPVISNYTNHFCIQIGKSLLEFYKSDNHHFYHYAFNLATNHFESAKGYIQSKIELNVEEGEDEIDFDQMNARAFYFHDPAGNIVEFIVRFDYSVEKNESFTMKSLLDIGEISLTSNDVKGNGRRLNQLGLPVRNNEMIDDQGLNFIGESGCYILLGPENRKWLFSPQLSSLHPEIIELADRRVIALDEDGNMMCGKREEFRFE</sequence>
<dbReference type="Proteomes" id="UP001596410">
    <property type="component" value="Unassembled WGS sequence"/>
</dbReference>
<evidence type="ECO:0000313" key="3">
    <source>
        <dbReference type="Proteomes" id="UP001596410"/>
    </source>
</evidence>
<feature type="domain" description="Toxoflavin-degrading enzyme" evidence="1">
    <location>
        <begin position="133"/>
        <end position="185"/>
    </location>
</feature>
<reference evidence="3" key="1">
    <citation type="journal article" date="2019" name="Int. J. Syst. Evol. Microbiol.">
        <title>The Global Catalogue of Microorganisms (GCM) 10K type strain sequencing project: providing services to taxonomists for standard genome sequencing and annotation.</title>
        <authorList>
            <consortium name="The Broad Institute Genomics Platform"/>
            <consortium name="The Broad Institute Genome Sequencing Center for Infectious Disease"/>
            <person name="Wu L."/>
            <person name="Ma J."/>
        </authorList>
    </citation>
    <scope>NUCLEOTIDE SEQUENCE [LARGE SCALE GENOMIC DNA]</scope>
    <source>
        <strain evidence="3">CGMCC 4.1621</strain>
    </source>
</reference>
<dbReference type="InterPro" id="IPR029068">
    <property type="entry name" value="Glyas_Bleomycin-R_OHBP_Dase"/>
</dbReference>
<protein>
    <submittedName>
        <fullName evidence="2">Glyoxalase</fullName>
    </submittedName>
</protein>
<gene>
    <name evidence="2" type="ORF">ACFQIC_15855</name>
</gene>
<dbReference type="RefSeq" id="WP_204711657.1">
    <property type="nucleotide sequence ID" value="NZ_JBHSZV010000042.1"/>
</dbReference>
<dbReference type="Gene3D" id="3.10.180.10">
    <property type="entry name" value="2,3-Dihydroxybiphenyl 1,2-Dioxygenase, domain 1"/>
    <property type="match status" value="1"/>
</dbReference>
<dbReference type="SUPFAM" id="SSF54593">
    <property type="entry name" value="Glyoxalase/Bleomycin resistance protein/Dihydroxybiphenyl dioxygenase"/>
    <property type="match status" value="1"/>
</dbReference>
<comment type="caution">
    <text evidence="2">The sequence shown here is derived from an EMBL/GenBank/DDBJ whole genome shotgun (WGS) entry which is preliminary data.</text>
</comment>
<organism evidence="2 3">
    <name type="scientific">Halobacillus seohaensis</name>
    <dbReference type="NCBI Taxonomy" id="447421"/>
    <lineage>
        <taxon>Bacteria</taxon>
        <taxon>Bacillati</taxon>
        <taxon>Bacillota</taxon>
        <taxon>Bacilli</taxon>
        <taxon>Bacillales</taxon>
        <taxon>Bacillaceae</taxon>
        <taxon>Halobacillus</taxon>
    </lineage>
</organism>
<keyword evidence="3" id="KW-1185">Reference proteome</keyword>
<accession>A0ABW2EQZ7</accession>
<evidence type="ECO:0000313" key="2">
    <source>
        <dbReference type="EMBL" id="MFC7063290.1"/>
    </source>
</evidence>
<dbReference type="EMBL" id="JBHSZV010000042">
    <property type="protein sequence ID" value="MFC7063290.1"/>
    <property type="molecule type" value="Genomic_DNA"/>
</dbReference>
<evidence type="ECO:0000259" key="1">
    <source>
        <dbReference type="Pfam" id="PF18711"/>
    </source>
</evidence>
<proteinExistence type="predicted"/>
<name>A0ABW2EQZ7_9BACI</name>
<dbReference type="InterPro" id="IPR040553">
    <property type="entry name" value="TxDE"/>
</dbReference>
<dbReference type="Pfam" id="PF18711">
    <property type="entry name" value="TxDE"/>
    <property type="match status" value="1"/>
</dbReference>